<comment type="subcellular location">
    <subcellularLocation>
        <location evidence="1">Golgi apparatus membrane</location>
        <topology evidence="1">Single-pass type II membrane protein</topology>
    </subcellularLocation>
</comment>
<evidence type="ECO:0000256" key="8">
    <source>
        <dbReference type="ARBA" id="ARBA00023034"/>
    </source>
</evidence>
<dbReference type="SUPFAM" id="SSF53448">
    <property type="entry name" value="Nucleotide-diphospho-sugar transferases"/>
    <property type="match status" value="1"/>
</dbReference>
<evidence type="ECO:0000256" key="10">
    <source>
        <dbReference type="SAM" id="Phobius"/>
    </source>
</evidence>
<evidence type="ECO:0000256" key="6">
    <source>
        <dbReference type="ARBA" id="ARBA00022968"/>
    </source>
</evidence>
<keyword evidence="9 10" id="KW-0472">Membrane</keyword>
<keyword evidence="12" id="KW-1185">Reference proteome</keyword>
<keyword evidence="5 10" id="KW-0812">Transmembrane</keyword>
<accession>A0AAV5QRR0</accession>
<dbReference type="AlphaFoldDB" id="A0AAV5QRR0"/>
<dbReference type="PANTHER" id="PTHR31646:SF1">
    <property type="entry name" value="ALPHA-1,2-MANNOSYLTRANSFERASE MNN2"/>
    <property type="match status" value="1"/>
</dbReference>
<evidence type="ECO:0000256" key="3">
    <source>
        <dbReference type="ARBA" id="ARBA00009105"/>
    </source>
</evidence>
<organism evidence="11 12">
    <name type="scientific">Saccharomycopsis crataegensis</name>
    <dbReference type="NCBI Taxonomy" id="43959"/>
    <lineage>
        <taxon>Eukaryota</taxon>
        <taxon>Fungi</taxon>
        <taxon>Dikarya</taxon>
        <taxon>Ascomycota</taxon>
        <taxon>Saccharomycotina</taxon>
        <taxon>Saccharomycetes</taxon>
        <taxon>Saccharomycopsidaceae</taxon>
        <taxon>Saccharomycopsis</taxon>
    </lineage>
</organism>
<evidence type="ECO:0000256" key="1">
    <source>
        <dbReference type="ARBA" id="ARBA00004323"/>
    </source>
</evidence>
<evidence type="ECO:0000256" key="9">
    <source>
        <dbReference type="ARBA" id="ARBA00023136"/>
    </source>
</evidence>
<sequence length="639" mass="74243">MRQFLSYFVRYTRNKKMFAIVIGATTLIFLIILNLTMFSYGGDVEVVSDPKGSKGTFDRLTSLLPGSSSKITDDDKAQISDNRHTIFDTAEHKSYLTDLFTELIAVQPDFDSLPSSYPKAPEMAPWDDHPVLSYNHLSEKYLKVTDHQVNNLKEKHAEFLAKILNKKSKVHFANHGDDQEHFYIENSNGIVYVGGGRYSWFALLSIKHLRSIGSKLPIEVYIPFEEEYEKEFCEVILPSMNAKCLKIYEILDLEVLKDSKFKIQGFMLKSLAILLSNFENILLLDADNMPYLNPDILFVSEPYQTYKFVVWPDYWERTTHPKFYEIQGLDLITENLKLKDPNTGQPKYSSAEQIKSEVPLHDLKGTIPNPSTESGQLLISKKAHADAILLSLYYNMYGPNYYYHLITQWAPGQGDKDTFLAAANLLNSTYYQIKTTVKAIGYHKSNGEFRGTAQGQYSPIDEYNFKTYHKKLLAMYEEDFCMQKGITKKQLEQSKTLQEELEEYQKIQIETLTQFSGEEDEDKALKDYYANVFDLPIKLMFVHESTPKFDPLDLILNNQITNEENTERIRFYDNVLTDPGYYSFEKMQWQYIYDLLCGSEDERVHMEFISKQIENFGDRYDEEKFCQAIQDEIDWIGSR</sequence>
<keyword evidence="4" id="KW-0808">Transferase</keyword>
<dbReference type="Proteomes" id="UP001360560">
    <property type="component" value="Unassembled WGS sequence"/>
</dbReference>
<dbReference type="GO" id="GO:0000139">
    <property type="term" value="C:Golgi membrane"/>
    <property type="evidence" value="ECO:0007669"/>
    <property type="project" value="UniProtKB-SubCell"/>
</dbReference>
<feature type="transmembrane region" description="Helical" evidence="10">
    <location>
        <begin position="20"/>
        <end position="41"/>
    </location>
</feature>
<dbReference type="GO" id="GO:0046354">
    <property type="term" value="P:mannan biosynthetic process"/>
    <property type="evidence" value="ECO:0007669"/>
    <property type="project" value="TreeGrafter"/>
</dbReference>
<dbReference type="InterPro" id="IPR029044">
    <property type="entry name" value="Nucleotide-diphossugar_trans"/>
</dbReference>
<evidence type="ECO:0000256" key="5">
    <source>
        <dbReference type="ARBA" id="ARBA00022692"/>
    </source>
</evidence>
<dbReference type="GeneID" id="90075404"/>
<dbReference type="Pfam" id="PF11051">
    <property type="entry name" value="Mannosyl_trans3"/>
    <property type="match status" value="1"/>
</dbReference>
<comment type="similarity">
    <text evidence="3">Belongs to the MNN1/MNT family.</text>
</comment>
<evidence type="ECO:0000256" key="2">
    <source>
        <dbReference type="ARBA" id="ARBA00004922"/>
    </source>
</evidence>
<evidence type="ECO:0000256" key="7">
    <source>
        <dbReference type="ARBA" id="ARBA00022989"/>
    </source>
</evidence>
<keyword evidence="7 10" id="KW-1133">Transmembrane helix</keyword>
<gene>
    <name evidence="11" type="ORF">DASC09_047540</name>
</gene>
<evidence type="ECO:0000313" key="12">
    <source>
        <dbReference type="Proteomes" id="UP001360560"/>
    </source>
</evidence>
<dbReference type="PANTHER" id="PTHR31646">
    <property type="entry name" value="ALPHA-1,2-MANNOSYLTRANSFERASE MNN2"/>
    <property type="match status" value="1"/>
</dbReference>
<evidence type="ECO:0000256" key="4">
    <source>
        <dbReference type="ARBA" id="ARBA00022679"/>
    </source>
</evidence>
<reference evidence="11 12" key="1">
    <citation type="journal article" date="2023" name="Elife">
        <title>Identification of key yeast species and microbe-microbe interactions impacting larval growth of Drosophila in the wild.</title>
        <authorList>
            <person name="Mure A."/>
            <person name="Sugiura Y."/>
            <person name="Maeda R."/>
            <person name="Honda K."/>
            <person name="Sakurai N."/>
            <person name="Takahashi Y."/>
            <person name="Watada M."/>
            <person name="Katoh T."/>
            <person name="Gotoh A."/>
            <person name="Gotoh Y."/>
            <person name="Taniguchi I."/>
            <person name="Nakamura K."/>
            <person name="Hayashi T."/>
            <person name="Katayama T."/>
            <person name="Uemura T."/>
            <person name="Hattori Y."/>
        </authorList>
    </citation>
    <scope>NUCLEOTIDE SEQUENCE [LARGE SCALE GENOMIC DNA]</scope>
    <source>
        <strain evidence="11 12">SC-9</strain>
    </source>
</reference>
<keyword evidence="6" id="KW-0735">Signal-anchor</keyword>
<comment type="caution">
    <text evidence="11">The sequence shown here is derived from an EMBL/GenBank/DDBJ whole genome shotgun (WGS) entry which is preliminary data.</text>
</comment>
<name>A0AAV5QRR0_9ASCO</name>
<dbReference type="GO" id="GO:0000026">
    <property type="term" value="F:alpha-1,2-mannosyltransferase activity"/>
    <property type="evidence" value="ECO:0007669"/>
    <property type="project" value="TreeGrafter"/>
</dbReference>
<evidence type="ECO:0008006" key="13">
    <source>
        <dbReference type="Google" id="ProtNLM"/>
    </source>
</evidence>
<evidence type="ECO:0000313" key="11">
    <source>
        <dbReference type="EMBL" id="GMM37429.1"/>
    </source>
</evidence>
<dbReference type="InterPro" id="IPR022751">
    <property type="entry name" value="Alpha_mannosyltransferase"/>
</dbReference>
<dbReference type="EMBL" id="BTFZ01000011">
    <property type="protein sequence ID" value="GMM37429.1"/>
    <property type="molecule type" value="Genomic_DNA"/>
</dbReference>
<protein>
    <recommendedName>
        <fullName evidence="13">Alpha-1,2-mannosyltransferase</fullName>
    </recommendedName>
</protein>
<keyword evidence="8" id="KW-0333">Golgi apparatus</keyword>
<comment type="pathway">
    <text evidence="2">Protein modification; protein glycosylation.</text>
</comment>
<proteinExistence type="inferred from homology"/>
<dbReference type="RefSeq" id="XP_064854425.1">
    <property type="nucleotide sequence ID" value="XM_064998353.1"/>
</dbReference>